<evidence type="ECO:0000259" key="1">
    <source>
        <dbReference type="PROSITE" id="PS50132"/>
    </source>
</evidence>
<dbReference type="InterPro" id="IPR036305">
    <property type="entry name" value="RGS_sf"/>
</dbReference>
<evidence type="ECO:0000313" key="2">
    <source>
        <dbReference type="EMBL" id="CAG9584872.1"/>
    </source>
</evidence>
<reference evidence="2" key="1">
    <citation type="submission" date="2021-09" db="EMBL/GenBank/DDBJ databases">
        <authorList>
            <person name="Martin H S."/>
        </authorList>
    </citation>
    <scope>NUCLEOTIDE SEQUENCE</scope>
</reference>
<dbReference type="SUPFAM" id="SSF48097">
    <property type="entry name" value="Regulator of G-protein signaling, RGS"/>
    <property type="match status" value="1"/>
</dbReference>
<dbReference type="Proteomes" id="UP000789524">
    <property type="component" value="Unassembled WGS sequence"/>
</dbReference>
<dbReference type="Gene3D" id="1.10.167.10">
    <property type="entry name" value="Regulator of G-protein Signalling 4, domain 2"/>
    <property type="match status" value="1"/>
</dbReference>
<dbReference type="AlphaFoldDB" id="A0A8J2R514"/>
<dbReference type="InterPro" id="IPR044926">
    <property type="entry name" value="RGS_subdomain_2"/>
</dbReference>
<evidence type="ECO:0000313" key="3">
    <source>
        <dbReference type="Proteomes" id="UP000789524"/>
    </source>
</evidence>
<name>A0A8J2R514_9NEOP</name>
<dbReference type="PROSITE" id="PS50132">
    <property type="entry name" value="RGS"/>
    <property type="match status" value="1"/>
</dbReference>
<organism evidence="2 3">
    <name type="scientific">Danaus chrysippus</name>
    <name type="common">African queen</name>
    <dbReference type="NCBI Taxonomy" id="151541"/>
    <lineage>
        <taxon>Eukaryota</taxon>
        <taxon>Metazoa</taxon>
        <taxon>Ecdysozoa</taxon>
        <taxon>Arthropoda</taxon>
        <taxon>Hexapoda</taxon>
        <taxon>Insecta</taxon>
        <taxon>Pterygota</taxon>
        <taxon>Neoptera</taxon>
        <taxon>Endopterygota</taxon>
        <taxon>Lepidoptera</taxon>
        <taxon>Glossata</taxon>
        <taxon>Ditrysia</taxon>
        <taxon>Papilionoidea</taxon>
        <taxon>Nymphalidae</taxon>
        <taxon>Danainae</taxon>
        <taxon>Danaini</taxon>
        <taxon>Danaina</taxon>
        <taxon>Danaus</taxon>
        <taxon>Anosia</taxon>
    </lineage>
</organism>
<feature type="domain" description="RGS" evidence="1">
    <location>
        <begin position="27"/>
        <end position="108"/>
    </location>
</feature>
<dbReference type="EMBL" id="CAKASE010000082">
    <property type="protein sequence ID" value="CAG9584872.1"/>
    <property type="molecule type" value="Genomic_DNA"/>
</dbReference>
<proteinExistence type="predicted"/>
<comment type="caution">
    <text evidence="2">The sequence shown here is derived from an EMBL/GenBank/DDBJ whole genome shotgun (WGS) entry which is preliminary data.</text>
</comment>
<sequence length="153" mass="17892">MDSCFVACGCNDPEGVTTSDLDRYTDRIENVLSDEKGRKLFRNFMFSSNFKHGRKVLDLWEKIEKLIHYRENADGTSSPTFSKDLDKLMDAAERIEEIDYVILQTFMTTVSDNKDRKEINDALKLLKLEATKALAREYDAFRTRYVHYNTRNN</sequence>
<dbReference type="InterPro" id="IPR016137">
    <property type="entry name" value="RGS"/>
</dbReference>
<gene>
    <name evidence="2" type="ORF">DCHRY22_LOCUS15380</name>
</gene>
<protein>
    <submittedName>
        <fullName evidence="2">(African queen) hypothetical protein</fullName>
    </submittedName>
</protein>
<keyword evidence="3" id="KW-1185">Reference proteome</keyword>
<accession>A0A8J2R514</accession>
<dbReference type="OrthoDB" id="6596404at2759"/>